<evidence type="ECO:0000256" key="4">
    <source>
        <dbReference type="ARBA" id="ARBA00023239"/>
    </source>
</evidence>
<dbReference type="KEGG" id="spph:KFK14_03435"/>
<dbReference type="InterPro" id="IPR015424">
    <property type="entry name" value="PyrdxlP-dep_Trfase"/>
</dbReference>
<keyword evidence="12" id="KW-1185">Reference proteome</keyword>
<comment type="catalytic activity">
    <reaction evidence="6">
        <text>L,L-cystathionine + H2O = L-homocysteine + pyruvate + NH4(+)</text>
        <dbReference type="Rhea" id="RHEA:13965"/>
        <dbReference type="ChEBI" id="CHEBI:15361"/>
        <dbReference type="ChEBI" id="CHEBI:15377"/>
        <dbReference type="ChEBI" id="CHEBI:28938"/>
        <dbReference type="ChEBI" id="CHEBI:58161"/>
        <dbReference type="ChEBI" id="CHEBI:58199"/>
    </reaction>
</comment>
<evidence type="ECO:0000256" key="1">
    <source>
        <dbReference type="ARBA" id="ARBA00001933"/>
    </source>
</evidence>
<evidence type="ECO:0000256" key="7">
    <source>
        <dbReference type="ARBA" id="ARBA00047625"/>
    </source>
</evidence>
<dbReference type="Gene3D" id="3.90.1150.10">
    <property type="entry name" value="Aspartate Aminotransferase, domain 1"/>
    <property type="match status" value="1"/>
</dbReference>
<dbReference type="InterPro" id="IPR054542">
    <property type="entry name" value="Cys_met_metab_PP"/>
</dbReference>
<dbReference type="AlphaFoldDB" id="A0A975K8P2"/>
<dbReference type="EMBL" id="CP073910">
    <property type="protein sequence ID" value="QUT06527.1"/>
    <property type="molecule type" value="Genomic_DNA"/>
</dbReference>
<feature type="region of interest" description="Disordered" evidence="10">
    <location>
        <begin position="1"/>
        <end position="21"/>
    </location>
</feature>
<dbReference type="InterPro" id="IPR015421">
    <property type="entry name" value="PyrdxlP-dep_Trfase_major"/>
</dbReference>
<comment type="cofactor">
    <cofactor evidence="1 9">
        <name>pyridoxal 5'-phosphate</name>
        <dbReference type="ChEBI" id="CHEBI:597326"/>
    </cofactor>
</comment>
<dbReference type="PANTHER" id="PTHR43500:SF1">
    <property type="entry name" value="CYSTATHIONINE BETA-LYASE-RELATED"/>
    <property type="match status" value="1"/>
</dbReference>
<dbReference type="Proteomes" id="UP000681425">
    <property type="component" value="Chromosome"/>
</dbReference>
<organism evidence="11 12">
    <name type="scientific">Sphingobium phenoxybenzoativorans</name>
    <dbReference type="NCBI Taxonomy" id="1592790"/>
    <lineage>
        <taxon>Bacteria</taxon>
        <taxon>Pseudomonadati</taxon>
        <taxon>Pseudomonadota</taxon>
        <taxon>Alphaproteobacteria</taxon>
        <taxon>Sphingomonadales</taxon>
        <taxon>Sphingomonadaceae</taxon>
        <taxon>Sphingobium</taxon>
    </lineage>
</organism>
<evidence type="ECO:0000313" key="12">
    <source>
        <dbReference type="Proteomes" id="UP000681425"/>
    </source>
</evidence>
<dbReference type="GO" id="GO:0019450">
    <property type="term" value="P:L-cysteine catabolic process to pyruvate"/>
    <property type="evidence" value="ECO:0007669"/>
    <property type="project" value="TreeGrafter"/>
</dbReference>
<keyword evidence="3 8" id="KW-0663">Pyridoxal phosphate</keyword>
<dbReference type="InterPro" id="IPR006233">
    <property type="entry name" value="Cys_b_lyase_bac"/>
</dbReference>
<evidence type="ECO:0000256" key="6">
    <source>
        <dbReference type="ARBA" id="ARBA00047517"/>
    </source>
</evidence>
<dbReference type="EC" id="4.4.1.8" evidence="11"/>
<dbReference type="PIRSF" id="PIRSF001434">
    <property type="entry name" value="CGS"/>
    <property type="match status" value="1"/>
</dbReference>
<feature type="compositionally biased region" description="Acidic residues" evidence="10">
    <location>
        <begin position="1"/>
        <end position="11"/>
    </location>
</feature>
<comment type="similarity">
    <text evidence="2 9">Belongs to the trans-sulfuration enzymes family.</text>
</comment>
<evidence type="ECO:0000313" key="11">
    <source>
        <dbReference type="EMBL" id="QUT06527.1"/>
    </source>
</evidence>
<accession>A0A975K8P2</accession>
<dbReference type="InterPro" id="IPR000277">
    <property type="entry name" value="Cys/Met-Metab_PyrdxlP-dep_enz"/>
</dbReference>
<dbReference type="InterPro" id="IPR015422">
    <property type="entry name" value="PyrdxlP-dep_Trfase_small"/>
</dbReference>
<evidence type="ECO:0000256" key="5">
    <source>
        <dbReference type="ARBA" id="ARBA00046315"/>
    </source>
</evidence>
<keyword evidence="4 11" id="KW-0456">Lyase</keyword>
<proteinExistence type="inferred from homology"/>
<reference evidence="11" key="1">
    <citation type="submission" date="2021-04" db="EMBL/GenBank/DDBJ databases">
        <title>Isolation of p-tert-butylphenol degrading bacteria Sphingobium phenoxybenzoativorans Tas13 from active sludge.</title>
        <authorList>
            <person name="Li Y."/>
        </authorList>
    </citation>
    <scope>NUCLEOTIDE SEQUENCE</scope>
    <source>
        <strain evidence="11">Tas13</strain>
    </source>
</reference>
<evidence type="ECO:0000256" key="10">
    <source>
        <dbReference type="SAM" id="MobiDB-lite"/>
    </source>
</evidence>
<protein>
    <submittedName>
        <fullName evidence="11">Cystathionine beta-lyase</fullName>
        <ecNumber evidence="11">4.4.1.8</ecNumber>
    </submittedName>
</protein>
<evidence type="ECO:0000256" key="9">
    <source>
        <dbReference type="RuleBase" id="RU362118"/>
    </source>
</evidence>
<feature type="modified residue" description="N6-(pyridoxal phosphate)lysine" evidence="8">
    <location>
        <position position="230"/>
    </location>
</feature>
<dbReference type="PROSITE" id="PS00868">
    <property type="entry name" value="CYS_MET_METAB_PP"/>
    <property type="match status" value="1"/>
</dbReference>
<sequence>MNEGGEGEGESEGIGRPAPRPLTHLAQAGRRAEWTSMPGQPGGIVNPPVWRASTILYDDVAHLKAASGRDPHERLFYGRKGTPTAWSLADALTSMEPGAKGTMLFPSGVAAIACSLMAVLKPGDQLLMVDAAYDPTRGFCERMLKPLGIETIYYDPTIGADIAALFTDRTKAIFLESPGSLTFEVQDIPAITALARARDIVTLMDNTWATPLYFQALAKGVDISIVACTKYIVGHSDVMIGSATATPELWPALRSSAYLFGQMTSPDDAWLAARGLRTLGVRLAQHQAGALQVAQWLADRPEVARVLHPALPGCSGHDIWLRDFSGSTGLFTFILNGGGDKARAALIDGLAHFGIGYSWGGFESLALPVDPARYRSATRWEAEGPAIRLHIGLEDPADLITDLDAGLARFRASA</sequence>
<dbReference type="GO" id="GO:0019346">
    <property type="term" value="P:transsulfuration"/>
    <property type="evidence" value="ECO:0007669"/>
    <property type="project" value="InterPro"/>
</dbReference>
<evidence type="ECO:0000256" key="3">
    <source>
        <dbReference type="ARBA" id="ARBA00022898"/>
    </source>
</evidence>
<comment type="pathway">
    <text evidence="5">Amino-acid biosynthesis; L-methionine biosynthesis via de novo pathway; L-homocysteine from L-cystathionine: step 1/1.</text>
</comment>
<evidence type="ECO:0000256" key="2">
    <source>
        <dbReference type="ARBA" id="ARBA00009077"/>
    </source>
</evidence>
<dbReference type="RefSeq" id="WP_212609883.1">
    <property type="nucleotide sequence ID" value="NZ_CP073910.1"/>
</dbReference>
<dbReference type="PANTHER" id="PTHR43500">
    <property type="entry name" value="CYSTATHIONINE BETA-LYASE-RELATED"/>
    <property type="match status" value="1"/>
</dbReference>
<dbReference type="GO" id="GO:0030170">
    <property type="term" value="F:pyridoxal phosphate binding"/>
    <property type="evidence" value="ECO:0007669"/>
    <property type="project" value="InterPro"/>
</dbReference>
<name>A0A975K8P2_9SPHN</name>
<dbReference type="GO" id="GO:0047804">
    <property type="term" value="F:cysteine-S-conjugate beta-lyase activity"/>
    <property type="evidence" value="ECO:0007669"/>
    <property type="project" value="UniProtKB-EC"/>
</dbReference>
<comment type="catalytic activity">
    <reaction evidence="7">
        <text>an S-substituted L-cysteine + H2O = a thiol + pyruvate + NH4(+)</text>
        <dbReference type="Rhea" id="RHEA:18121"/>
        <dbReference type="ChEBI" id="CHEBI:15361"/>
        <dbReference type="ChEBI" id="CHEBI:15377"/>
        <dbReference type="ChEBI" id="CHEBI:28938"/>
        <dbReference type="ChEBI" id="CHEBI:29256"/>
        <dbReference type="ChEBI" id="CHEBI:58717"/>
        <dbReference type="EC" id="4.4.1.13"/>
    </reaction>
</comment>
<evidence type="ECO:0000256" key="8">
    <source>
        <dbReference type="PIRSR" id="PIRSR001434-2"/>
    </source>
</evidence>
<gene>
    <name evidence="11" type="primary">metC</name>
    <name evidence="11" type="ORF">KFK14_03435</name>
</gene>
<dbReference type="Gene3D" id="3.40.640.10">
    <property type="entry name" value="Type I PLP-dependent aspartate aminotransferase-like (Major domain)"/>
    <property type="match status" value="1"/>
</dbReference>
<dbReference type="SUPFAM" id="SSF53383">
    <property type="entry name" value="PLP-dependent transferases"/>
    <property type="match status" value="1"/>
</dbReference>
<dbReference type="NCBIfam" id="TIGR01324">
    <property type="entry name" value="cysta_beta_ly_B"/>
    <property type="match status" value="1"/>
</dbReference>
<dbReference type="Pfam" id="PF01053">
    <property type="entry name" value="Cys_Met_Meta_PP"/>
    <property type="match status" value="1"/>
</dbReference>
<dbReference type="FunFam" id="3.40.640.10:FF:000046">
    <property type="entry name" value="Cystathionine gamma-lyase"/>
    <property type="match status" value="1"/>
</dbReference>